<dbReference type="InterPro" id="IPR000167">
    <property type="entry name" value="Dehydrin"/>
</dbReference>
<protein>
    <recommendedName>
        <fullName evidence="6">Dehydrin 2</fullName>
    </recommendedName>
</protein>
<evidence type="ECO:0000313" key="4">
    <source>
        <dbReference type="EMBL" id="KDO47868.1"/>
    </source>
</evidence>
<feature type="non-terminal residue" evidence="4">
    <location>
        <position position="1"/>
    </location>
</feature>
<dbReference type="GO" id="GO:0046872">
    <property type="term" value="F:metal ion binding"/>
    <property type="evidence" value="ECO:0007669"/>
    <property type="project" value="UniProtKB-ARBA"/>
</dbReference>
<dbReference type="STRING" id="2711.A0A067DYF6"/>
<evidence type="ECO:0008006" key="6">
    <source>
        <dbReference type="Google" id="ProtNLM"/>
    </source>
</evidence>
<dbReference type="GO" id="GO:0009737">
    <property type="term" value="P:response to abscisic acid"/>
    <property type="evidence" value="ECO:0007669"/>
    <property type="project" value="UniProtKB-ARBA"/>
</dbReference>
<comment type="similarity">
    <text evidence="1 2">Belongs to the plant dehydrin family.</text>
</comment>
<dbReference type="InterPro" id="IPR030513">
    <property type="entry name" value="Dehydrin_CS"/>
</dbReference>
<name>A0A067DYF6_CITSI</name>
<dbReference type="AlphaFoldDB" id="A0A067DYF6"/>
<dbReference type="PROSITE" id="PS00823">
    <property type="entry name" value="DEHYDRIN_2"/>
    <property type="match status" value="1"/>
</dbReference>
<feature type="compositionally biased region" description="Basic and acidic residues" evidence="3">
    <location>
        <begin position="16"/>
        <end position="33"/>
    </location>
</feature>
<dbReference type="Pfam" id="PF00257">
    <property type="entry name" value="Dehydrin"/>
    <property type="match status" value="1"/>
</dbReference>
<feature type="compositionally biased region" description="Low complexity" evidence="3">
    <location>
        <begin position="35"/>
        <end position="51"/>
    </location>
</feature>
<dbReference type="EMBL" id="KK785159">
    <property type="protein sequence ID" value="KDO47868.1"/>
    <property type="molecule type" value="Genomic_DNA"/>
</dbReference>
<keyword evidence="5" id="KW-1185">Reference proteome</keyword>
<dbReference type="GO" id="GO:0009414">
    <property type="term" value="P:response to water deprivation"/>
    <property type="evidence" value="ECO:0007669"/>
    <property type="project" value="UniProtKB-ARBA"/>
</dbReference>
<dbReference type="Proteomes" id="UP000027120">
    <property type="component" value="Unassembled WGS sequence"/>
</dbReference>
<dbReference type="GO" id="GO:0009409">
    <property type="term" value="P:response to cold"/>
    <property type="evidence" value="ECO:0007669"/>
    <property type="project" value="UniProtKB-ARBA"/>
</dbReference>
<reference evidence="4 5" key="1">
    <citation type="submission" date="2014-04" db="EMBL/GenBank/DDBJ databases">
        <authorList>
            <consortium name="International Citrus Genome Consortium"/>
            <person name="Gmitter F."/>
            <person name="Chen C."/>
            <person name="Farmerie W."/>
            <person name="Harkins T."/>
            <person name="Desany B."/>
            <person name="Mohiuddin M."/>
            <person name="Kodira C."/>
            <person name="Borodovsky M."/>
            <person name="Lomsadze A."/>
            <person name="Burns P."/>
            <person name="Jenkins J."/>
            <person name="Prochnik S."/>
            <person name="Shu S."/>
            <person name="Chapman J."/>
            <person name="Pitluck S."/>
            <person name="Schmutz J."/>
            <person name="Rokhsar D."/>
        </authorList>
    </citation>
    <scope>NUCLEOTIDE SEQUENCE</scope>
</reference>
<feature type="region of interest" description="Disordered" evidence="3">
    <location>
        <begin position="1"/>
        <end position="80"/>
    </location>
</feature>
<evidence type="ECO:0000256" key="3">
    <source>
        <dbReference type="SAM" id="MobiDB-lite"/>
    </source>
</evidence>
<accession>A0A067DYF6</accession>
<dbReference type="PANTHER" id="PTHR33346:SF5">
    <property type="entry name" value="DEHYDRIN LEA-RELATED"/>
    <property type="match status" value="1"/>
</dbReference>
<feature type="compositionally biased region" description="Basic and acidic residues" evidence="3">
    <location>
        <begin position="52"/>
        <end position="70"/>
    </location>
</feature>
<gene>
    <name evidence="4" type="ORF">CISIN_1g0282102mg</name>
</gene>
<proteinExistence type="inferred from homology"/>
<organism evidence="4 5">
    <name type="scientific">Citrus sinensis</name>
    <name type="common">Sweet orange</name>
    <name type="synonym">Citrus aurantium var. sinensis</name>
    <dbReference type="NCBI Taxonomy" id="2711"/>
    <lineage>
        <taxon>Eukaryota</taxon>
        <taxon>Viridiplantae</taxon>
        <taxon>Streptophyta</taxon>
        <taxon>Embryophyta</taxon>
        <taxon>Tracheophyta</taxon>
        <taxon>Spermatophyta</taxon>
        <taxon>Magnoliopsida</taxon>
        <taxon>eudicotyledons</taxon>
        <taxon>Gunneridae</taxon>
        <taxon>Pentapetalae</taxon>
        <taxon>rosids</taxon>
        <taxon>malvids</taxon>
        <taxon>Sapindales</taxon>
        <taxon>Rutaceae</taxon>
        <taxon>Aurantioideae</taxon>
        <taxon>Citrus</taxon>
    </lineage>
</organism>
<dbReference type="PANTHER" id="PTHR33346">
    <property type="entry name" value="DEHYDRIN XERO 2-RELATED"/>
    <property type="match status" value="1"/>
</dbReference>
<evidence type="ECO:0000256" key="1">
    <source>
        <dbReference type="ARBA" id="ARBA00008403"/>
    </source>
</evidence>
<evidence type="ECO:0000256" key="2">
    <source>
        <dbReference type="RuleBase" id="RU003995"/>
    </source>
</evidence>
<sequence length="80" mass="8888">SEDDGQGGRRKKKGLREKIKEKLTLGKQKDEHPQTTGFSAATTTSTTTTATQHHDHEKKSMMEKIKEKLPGGHHSSSHSH</sequence>
<evidence type="ECO:0000313" key="5">
    <source>
        <dbReference type="Proteomes" id="UP000027120"/>
    </source>
</evidence>